<evidence type="ECO:0000256" key="3">
    <source>
        <dbReference type="ARBA" id="ARBA00023002"/>
    </source>
</evidence>
<dbReference type="CDD" id="cd03013">
    <property type="entry name" value="PRX5_like"/>
    <property type="match status" value="1"/>
</dbReference>
<dbReference type="Proteomes" id="UP000432089">
    <property type="component" value="Unassembled WGS sequence"/>
</dbReference>
<comment type="function">
    <text evidence="6">Thiol-specific peroxidase that catalyzes the reduction of hydrogen peroxide and organic hydroperoxides to water and alcohols, respectively. Plays a role in cell protection against oxidative stress by detoxifying peroxides.</text>
</comment>
<dbReference type="InterPro" id="IPR013740">
    <property type="entry name" value="Redoxin"/>
</dbReference>
<feature type="active site" description="Cysteine sulfenic acid (-SOH) intermediate" evidence="5">
    <location>
        <position position="49"/>
    </location>
</feature>
<dbReference type="FunFam" id="3.40.30.10:FF:000020">
    <property type="entry name" value="Peroxiredoxin"/>
    <property type="match status" value="1"/>
</dbReference>
<dbReference type="Gene3D" id="3.40.30.10">
    <property type="entry name" value="Glutaredoxin"/>
    <property type="match status" value="1"/>
</dbReference>
<dbReference type="GO" id="GO:0034599">
    <property type="term" value="P:cellular response to oxidative stress"/>
    <property type="evidence" value="ECO:0007669"/>
    <property type="project" value="InterPro"/>
</dbReference>
<dbReference type="GO" id="GO:0008379">
    <property type="term" value="F:thioredoxin peroxidase activity"/>
    <property type="evidence" value="ECO:0007669"/>
    <property type="project" value="InterPro"/>
</dbReference>
<keyword evidence="1 6" id="KW-0575">Peroxidase</keyword>
<feature type="domain" description="Thioredoxin" evidence="8">
    <location>
        <begin position="3"/>
        <end position="163"/>
    </location>
</feature>
<dbReference type="GO" id="GO:0045454">
    <property type="term" value="P:cell redox homeostasis"/>
    <property type="evidence" value="ECO:0007669"/>
    <property type="project" value="TreeGrafter"/>
</dbReference>
<evidence type="ECO:0000259" key="8">
    <source>
        <dbReference type="PROSITE" id="PS51352"/>
    </source>
</evidence>
<proteinExistence type="inferred from homology"/>
<accession>A0A7V7TWD7</accession>
<evidence type="ECO:0000256" key="1">
    <source>
        <dbReference type="ARBA" id="ARBA00022559"/>
    </source>
</evidence>
<dbReference type="EC" id="1.11.1.27" evidence="6"/>
<dbReference type="RefSeq" id="WP_150970098.1">
    <property type="nucleotide sequence ID" value="NZ_VZDO01000009.1"/>
</dbReference>
<comment type="catalytic activity">
    <reaction evidence="6">
        <text>a hydroperoxide + 2 glutathione = an alcohol + glutathione disulfide + H2O</text>
        <dbReference type="Rhea" id="RHEA:62632"/>
        <dbReference type="ChEBI" id="CHEBI:15377"/>
        <dbReference type="ChEBI" id="CHEBI:30879"/>
        <dbReference type="ChEBI" id="CHEBI:35924"/>
        <dbReference type="ChEBI" id="CHEBI:57925"/>
        <dbReference type="ChEBI" id="CHEBI:58297"/>
        <dbReference type="EC" id="1.11.1.27"/>
    </reaction>
</comment>
<dbReference type="InterPro" id="IPR013766">
    <property type="entry name" value="Thioredoxin_domain"/>
</dbReference>
<dbReference type="AlphaFoldDB" id="A0A7V7TWD7"/>
<keyword evidence="4 6" id="KW-0676">Redox-active center</keyword>
<keyword evidence="10" id="KW-1185">Reference proteome</keyword>
<comment type="caution">
    <text evidence="9">The sequence shown here is derived from an EMBL/GenBank/DDBJ whole genome shotgun (WGS) entry which is preliminary data.</text>
</comment>
<dbReference type="GO" id="GO:0005737">
    <property type="term" value="C:cytoplasm"/>
    <property type="evidence" value="ECO:0007669"/>
    <property type="project" value="TreeGrafter"/>
</dbReference>
<sequence>MTIAIGDTIPNATLKTPGPDGPRNISTGEVFTGRKVVMFGVPGAFTGTCSNVHLPGFLDNEEAIRAKGVDEIAVLAVNDHHVMAAWAKATGGEGRILFLADGNAELTKALGLDVDLAVAGLGTRSRRFSMIVEDGVVKVLNIEESPGTAEKSGAAGVLDALGA</sequence>
<gene>
    <name evidence="9" type="ORF">F6X38_12170</name>
</gene>
<dbReference type="PANTHER" id="PTHR10430">
    <property type="entry name" value="PEROXIREDOXIN"/>
    <property type="match status" value="1"/>
</dbReference>
<feature type="region of interest" description="Disordered" evidence="7">
    <location>
        <begin position="1"/>
        <end position="25"/>
    </location>
</feature>
<name>A0A7V7TWD7_9HYPH</name>
<keyword evidence="3 6" id="KW-0560">Oxidoreductase</keyword>
<reference evidence="9 10" key="1">
    <citation type="submission" date="2019-09" db="EMBL/GenBank/DDBJ databases">
        <title>YIM 132180 draft genome.</title>
        <authorList>
            <person name="Zhang K."/>
        </authorList>
    </citation>
    <scope>NUCLEOTIDE SEQUENCE [LARGE SCALE GENOMIC DNA]</scope>
    <source>
        <strain evidence="9 10">YIM 132180</strain>
    </source>
</reference>
<dbReference type="GO" id="GO:0042744">
    <property type="term" value="P:hydrogen peroxide catabolic process"/>
    <property type="evidence" value="ECO:0007669"/>
    <property type="project" value="TreeGrafter"/>
</dbReference>
<dbReference type="Pfam" id="PF08534">
    <property type="entry name" value="Redoxin"/>
    <property type="match status" value="1"/>
</dbReference>
<evidence type="ECO:0000256" key="6">
    <source>
        <dbReference type="RuleBase" id="RU366011"/>
    </source>
</evidence>
<evidence type="ECO:0000313" key="10">
    <source>
        <dbReference type="Proteomes" id="UP000432089"/>
    </source>
</evidence>
<keyword evidence="2 6" id="KW-0049">Antioxidant</keyword>
<dbReference type="SUPFAM" id="SSF52833">
    <property type="entry name" value="Thioredoxin-like"/>
    <property type="match status" value="1"/>
</dbReference>
<dbReference type="PANTHER" id="PTHR10430:SF16">
    <property type="entry name" value="PEROXIREDOXIN-5, MITOCHONDRIAL"/>
    <property type="match status" value="1"/>
</dbReference>
<evidence type="ECO:0000256" key="7">
    <source>
        <dbReference type="SAM" id="MobiDB-lite"/>
    </source>
</evidence>
<organism evidence="9 10">
    <name type="scientific">Plantimonas leprariae</name>
    <dbReference type="NCBI Taxonomy" id="2615207"/>
    <lineage>
        <taxon>Bacteria</taxon>
        <taxon>Pseudomonadati</taxon>
        <taxon>Pseudomonadota</taxon>
        <taxon>Alphaproteobacteria</taxon>
        <taxon>Hyphomicrobiales</taxon>
        <taxon>Aurantimonadaceae</taxon>
        <taxon>Plantimonas</taxon>
    </lineage>
</organism>
<evidence type="ECO:0000256" key="4">
    <source>
        <dbReference type="ARBA" id="ARBA00023284"/>
    </source>
</evidence>
<evidence type="ECO:0000256" key="2">
    <source>
        <dbReference type="ARBA" id="ARBA00022862"/>
    </source>
</evidence>
<dbReference type="InterPro" id="IPR036249">
    <property type="entry name" value="Thioredoxin-like_sf"/>
</dbReference>
<evidence type="ECO:0000256" key="5">
    <source>
        <dbReference type="PIRSR" id="PIRSR637944-1"/>
    </source>
</evidence>
<comment type="similarity">
    <text evidence="6">Belongs to the peroxiredoxin family. Prx5 subfamily.</text>
</comment>
<protein>
    <recommendedName>
        <fullName evidence="6">Glutathione-dependent peroxiredoxin</fullName>
        <ecNumber evidence="6">1.11.1.27</ecNumber>
    </recommendedName>
</protein>
<dbReference type="EMBL" id="VZDO01000009">
    <property type="protein sequence ID" value="KAB0679574.1"/>
    <property type="molecule type" value="Genomic_DNA"/>
</dbReference>
<evidence type="ECO:0000313" key="9">
    <source>
        <dbReference type="EMBL" id="KAB0679574.1"/>
    </source>
</evidence>
<dbReference type="InterPro" id="IPR037944">
    <property type="entry name" value="PRX5-like"/>
</dbReference>
<dbReference type="PROSITE" id="PS51352">
    <property type="entry name" value="THIOREDOXIN_2"/>
    <property type="match status" value="1"/>
</dbReference>